<dbReference type="EMBL" id="JAWHTF010000005">
    <property type="protein sequence ID" value="MDU8886437.1"/>
    <property type="molecule type" value="Genomic_DNA"/>
</dbReference>
<dbReference type="InterPro" id="IPR027417">
    <property type="entry name" value="P-loop_NTPase"/>
</dbReference>
<accession>A0ABU3U7X6</accession>
<comment type="caution">
    <text evidence="1">The sequence shown here is derived from an EMBL/GenBank/DDBJ whole genome shotgun (WGS) entry which is preliminary data.</text>
</comment>
<sequence>MIEFLKYHIKDRIVLTIKHLKLLLFPKHPIILVFTMGKVGSLSVYSSLKKKMWQHAIFHIHTLDNNEVERVNRQLQDKGLFPDSRNPVPLIHKYFSRRQVKIITLVRNPIERNVSAFFDAFQFLVGVKKKDFIGSIADLENNYHQTFLHEYPIFWFQNQFYKCTGINIFSYPFNPEKGYLTIAKDTVSVLLVRSDLPDFRKENLISEFCSIQDFELTNTNLNTSSLYQKFKNNIKFSKKYLEDIYNSDLAVHFFSVQERNDNIEKWIKKDA</sequence>
<reference evidence="1 2" key="1">
    <citation type="submission" date="2023-10" db="EMBL/GenBank/DDBJ databases">
        <title>Marimonas sp. nov. isolated from tidal mud flat.</title>
        <authorList>
            <person name="Jaincy N.J."/>
            <person name="Srinivasan S."/>
            <person name="Lee S.-S."/>
        </authorList>
    </citation>
    <scope>NUCLEOTIDE SEQUENCE [LARGE SCALE GENOMIC DNA]</scope>
    <source>
        <strain evidence="1 2">MJ-SS3</strain>
    </source>
</reference>
<proteinExistence type="predicted"/>
<name>A0ABU3U7X6_9FLAO</name>
<keyword evidence="2" id="KW-1185">Reference proteome</keyword>
<protein>
    <submittedName>
        <fullName evidence="1">Capsular polysaccharide synthesis family protein</fullName>
    </submittedName>
</protein>
<dbReference type="Proteomes" id="UP001268651">
    <property type="component" value="Unassembled WGS sequence"/>
</dbReference>
<evidence type="ECO:0000313" key="1">
    <source>
        <dbReference type="EMBL" id="MDU8886437.1"/>
    </source>
</evidence>
<gene>
    <name evidence="1" type="ORF">RXV94_09720</name>
</gene>
<evidence type="ECO:0000313" key="2">
    <source>
        <dbReference type="Proteomes" id="UP001268651"/>
    </source>
</evidence>
<dbReference type="SUPFAM" id="SSF52540">
    <property type="entry name" value="P-loop containing nucleoside triphosphate hydrolases"/>
    <property type="match status" value="1"/>
</dbReference>
<organism evidence="1 2">
    <name type="scientific">Gilvirhabdus luticola</name>
    <dbReference type="NCBI Taxonomy" id="3079858"/>
    <lineage>
        <taxon>Bacteria</taxon>
        <taxon>Pseudomonadati</taxon>
        <taxon>Bacteroidota</taxon>
        <taxon>Flavobacteriia</taxon>
        <taxon>Flavobacteriales</taxon>
        <taxon>Flavobacteriaceae</taxon>
        <taxon>Gilvirhabdus</taxon>
    </lineage>
</organism>